<gene>
    <name evidence="1" type="primary">DNF3</name>
    <name evidence="1" type="ORF">IWW38_001844</name>
</gene>
<dbReference type="Proteomes" id="UP001139981">
    <property type="component" value="Unassembled WGS sequence"/>
</dbReference>
<dbReference type="EMBL" id="JANBVB010000149">
    <property type="protein sequence ID" value="KAJ2897027.1"/>
    <property type="molecule type" value="Genomic_DNA"/>
</dbReference>
<reference evidence="1" key="1">
    <citation type="submission" date="2022-07" db="EMBL/GenBank/DDBJ databases">
        <title>Phylogenomic reconstructions and comparative analyses of Kickxellomycotina fungi.</title>
        <authorList>
            <person name="Reynolds N.K."/>
            <person name="Stajich J.E."/>
            <person name="Barry K."/>
            <person name="Grigoriev I.V."/>
            <person name="Crous P."/>
            <person name="Smith M.E."/>
        </authorList>
    </citation>
    <scope>NUCLEOTIDE SEQUENCE</scope>
    <source>
        <strain evidence="1">CBS 190363</strain>
    </source>
</reference>
<keyword evidence="2" id="KW-1185">Reference proteome</keyword>
<comment type="caution">
    <text evidence="1">The sequence shown here is derived from an EMBL/GenBank/DDBJ whole genome shotgun (WGS) entry which is preliminary data.</text>
</comment>
<sequence length="1865" mass="203778">MGRTGKRISMSNDAQAPPAIEATSSSASAGLIARRASMDAAVPVSGRRMTKLTHYGRMRSVTARALRLADPRAAAAALQTAAATNASHQRTAILDDTAADEAQQQMLERMRRTRSSRRYVVRRRSSTGSVPTGLSRPVSGEWTGGFAVATAPVVEATETVAVAETTEAAAAAAAAAADVAVVEMDGGAEKEVVEEVEGSSIGIPMPGFFLDPASDDWTGGHSFRQRLRFPDETVTVPASLTKRVHYEVSYDYPKNAISTARYNVFTFLPAQLAAQFSKVANIYFLFIAALQQVRGWSTTGRWSTVFPLCVFVSLSIAHEGYDDLRRHRMDHAENAQRAKVLKVKVHDRDHPPSPELYSFEGFMEIAGRRHPLTPNQLLLRGSVLRNTAYVYAQVVYAGEHTRLRLNATCNVRTKAPQMQRITNRIVVLVFLLLLLVCLVFSGLGMRWHRRHGFKHWYLGHHGGKVPAAALVFGYIVMMNALIPISLYVTLEAVKIFQCWFIQQDAAMYHAESDTRAEARTTAINEDLGMVRYVFSDKTGTLTENIMKLRAVMVAGFSYLHVDLDRLASSSGSALRQPPALPAAAAAAAATSAAGSLFHRRQQSLPASALSSASASAAAGLPFQGLGTPIAGARTLQQLAVTNRRVAAAAAATRGGGMSRSSSRAPSSALRFSPARLEAEESGDEEEDADPDLADPINGPQTHVPAADDAPVSDLQRLPSSRTIMDGLAPPTEVFRPRAEWFLRCLALCHTVQPDRDPMTGRITGYQATSPDEKALVAAAAELGYVMNNRAGPLVQLRVVASERMRDFSESLANEILLHGPSASAKTADKKDKENVAEESFDRGVPAPDPTDRLGNYEVLDVLEFSSARKRMSVIYRCPDGRIVMMSKGADSALWPRLAALDKMKSDPADVSFIPPPPPPVSSSFMHDGGVSPIVPSSPLLRRKLSHPSAAYLHSRNSSLDSTSMMMSPHANEQQPVLAPMFSSNGLAYPQRVASRLGHHRGGPAYDDDGNDDDDEENGQHSYYSPAPGDESDYEMGAANAAAADDGVLPLILPAYASPRSPFRQAPAAVSQHHRRLMSDFSQFSGVSEASSFGDTQGHIEEKPPSFALPSREEEEWARTRALEALHQFSTEGLRTLVYAHREVPPEYYETWHQRHLAASTALVNRQQQVEAVCEEIERDLLLTGVSAIEDRLQDGVPETIFKLRRAGIRVWMLTGDKVETAINIAKSCRLIDTEAVEQTRLDKPTDGGGKMTLLVMQSVTDVAALDRLICDALVVARSMTMSVDERFEKLTRRQRLARGLKRFGNMLDPRNIRNHRHHQQPAAVVDDDEEKKGAAADTCDPPPLPPPGCDYHRALKPDIEWADNADGGGCATPTTLGVSPTTAKSSAFGNSKRSTVIERAGGGPSSSAAATGVSPDTAGAMADASGGGASLAVVVDGETLATLEENADDGLLDRFLTLGTLCDAVICSRVSPAQKALIVHNMRVRCEGGSGPKSGSGKRASCGQRLRSLVRELFTHDNDKYMVTLAIGDGGNDIAMIQEAHVGIGIAGQEGLQASRAADFSIGQFRFLQKLLLVHGRWSYVRVSMFIMGTFYKCMAFYLTQLIFQFYTGFSGTSLFESWTLSMYNTLFSILPVLVVGIFEQDLQPRTLLAYPELYRDMGPRNHLFTVPLFLWRVVLIGLVHAVIASFIPFAANLALGLCASSNDLYVTGFVVYSIMVLIVTFKIAYIDVRRWVVFSHLSVLLTLAVWFAWNGVLNHVYPKSPGGGYNVLAVFRMLMKEGAFWFEWIIVVAIALCINVLVKAVYSVRDPVEHSIMTWVACERREESARHKLDRKEWMQGWIGGKNRPLQEQEQQRQQKRRPRSHIE</sequence>
<proteinExistence type="predicted"/>
<organism evidence="1 2">
    <name type="scientific">Coemansia aciculifera</name>
    <dbReference type="NCBI Taxonomy" id="417176"/>
    <lineage>
        <taxon>Eukaryota</taxon>
        <taxon>Fungi</taxon>
        <taxon>Fungi incertae sedis</taxon>
        <taxon>Zoopagomycota</taxon>
        <taxon>Kickxellomycotina</taxon>
        <taxon>Kickxellomycetes</taxon>
        <taxon>Kickxellales</taxon>
        <taxon>Kickxellaceae</taxon>
        <taxon>Coemansia</taxon>
    </lineage>
</organism>
<protein>
    <submittedName>
        <fullName evidence="1">Drs2 neo1 protein</fullName>
    </submittedName>
</protein>
<name>A0ACC1M5S0_9FUNG</name>
<evidence type="ECO:0000313" key="2">
    <source>
        <dbReference type="Proteomes" id="UP001139981"/>
    </source>
</evidence>
<accession>A0ACC1M5S0</accession>
<evidence type="ECO:0000313" key="1">
    <source>
        <dbReference type="EMBL" id="KAJ2897027.1"/>
    </source>
</evidence>